<keyword evidence="2 5" id="KW-0812">Transmembrane</keyword>
<feature type="transmembrane region" description="Helical" evidence="7">
    <location>
        <begin position="508"/>
        <end position="529"/>
    </location>
</feature>
<dbReference type="InterPro" id="IPR001750">
    <property type="entry name" value="ND/Mrp_TM"/>
</dbReference>
<feature type="transmembrane region" description="Helical" evidence="7">
    <location>
        <begin position="226"/>
        <end position="242"/>
    </location>
</feature>
<feature type="transmembrane region" description="Helical" evidence="7">
    <location>
        <begin position="12"/>
        <end position="32"/>
    </location>
</feature>
<feature type="transmembrane region" description="Helical" evidence="7">
    <location>
        <begin position="321"/>
        <end position="343"/>
    </location>
</feature>
<evidence type="ECO:0000256" key="6">
    <source>
        <dbReference type="SAM" id="MobiDB-lite"/>
    </source>
</evidence>
<name>A0A845FYR2_9BURK</name>
<dbReference type="InterPro" id="IPR003945">
    <property type="entry name" value="NU5C-like"/>
</dbReference>
<feature type="domain" description="NADH-Ubiquinone oxidoreductase (complex I) chain 5 N-terminal" evidence="9">
    <location>
        <begin position="76"/>
        <end position="126"/>
    </location>
</feature>
<dbReference type="GO" id="GO:0003954">
    <property type="term" value="F:NADH dehydrogenase activity"/>
    <property type="evidence" value="ECO:0007669"/>
    <property type="project" value="TreeGrafter"/>
</dbReference>
<keyword evidence="3 7" id="KW-1133">Transmembrane helix</keyword>
<comment type="caution">
    <text evidence="10">The sequence shown here is derived from an EMBL/GenBank/DDBJ whole genome shotgun (WGS) entry which is preliminary data.</text>
</comment>
<dbReference type="PANTHER" id="PTHR42829:SF2">
    <property type="entry name" value="NADH-UBIQUINONE OXIDOREDUCTASE CHAIN 5"/>
    <property type="match status" value="1"/>
</dbReference>
<dbReference type="Pfam" id="PF00361">
    <property type="entry name" value="Proton_antipo_M"/>
    <property type="match status" value="1"/>
</dbReference>
<sequence>MAVTLNPNLLLAIPLAPLAGAAIAGLLGTKFFGNVVGRKTSHTATILGVLVAFILSAMTLNDVVNGSSYNGTVYNWMTVAGMKLVVGFQIDALSAMMMCVVTFVSLMVHIYTIGYMAEDEGYNRFFAYISLFTFSMLMLVMANNFLQLFFGWEAVGLVSYLLIGFWYTRPTAIVANMKAFLVNRVGDFGFILGIGLLLAYAGSMDYQEVFQKKEQLMALTLPGTDWALLTVACICLFIGAMGKSAQFPLHVWLPDSMEGPTPISALIHAATMVTAGIFMVTRMSPLFELSDTALSFILVIGSITALFMGFLGIIQNDIKRVVAYSTLSQLGYMTVALGSSAYSVAVFHLMTHAFFKALLFLGAGSVIIGMHHDQDIRNMGGLRKYMPITWITSLLGSLALIGTPFFSGFYSKDSIIEAVAATHIWGAGFANFAVLAGVFVTAFYSFRMYFLVFHGEERFGKAHAHDHHAPAAAAHDDGHGHDDHGHDEEEDHGHHGLEPGQKPHESPFVVWFPLAMLAIPSVIIGYLTIGPMLFGDFFKGVITFGENHPAMEELAHEFHGPMAMAMHSLTSLPLWLAISGVATAYYCYMINPRVPAWFYDKFKFLHTLLDNKYYMDKFNEVVFAGGARLLGNGLWNVGDKTLIDGLLVNGSAKVVGWFSSLTRLAQTGYIYHYAFVMILGILGFLVYFLPFWHA</sequence>
<feature type="transmembrane region" description="Helical" evidence="7">
    <location>
        <begin position="422"/>
        <end position="444"/>
    </location>
</feature>
<feature type="transmembrane region" description="Helical" evidence="7">
    <location>
        <begin position="188"/>
        <end position="206"/>
    </location>
</feature>
<dbReference type="PRINTS" id="PR01434">
    <property type="entry name" value="NADHDHGNASE5"/>
</dbReference>
<feature type="transmembrane region" description="Helical" evidence="7">
    <location>
        <begin position="125"/>
        <end position="142"/>
    </location>
</feature>
<evidence type="ECO:0000256" key="7">
    <source>
        <dbReference type="SAM" id="Phobius"/>
    </source>
</evidence>
<evidence type="ECO:0000256" key="1">
    <source>
        <dbReference type="ARBA" id="ARBA00004127"/>
    </source>
</evidence>
<feature type="transmembrane region" description="Helical" evidence="7">
    <location>
        <begin position="388"/>
        <end position="410"/>
    </location>
</feature>
<comment type="subcellular location">
    <subcellularLocation>
        <location evidence="1">Endomembrane system</location>
        <topology evidence="1">Multi-pass membrane protein</topology>
    </subcellularLocation>
    <subcellularLocation>
        <location evidence="5">Membrane</location>
        <topology evidence="5">Multi-pass membrane protein</topology>
    </subcellularLocation>
</comment>
<organism evidence="10 11">
    <name type="scientific">Duganella vulcania</name>
    <dbReference type="NCBI Taxonomy" id="2692166"/>
    <lineage>
        <taxon>Bacteria</taxon>
        <taxon>Pseudomonadati</taxon>
        <taxon>Pseudomonadota</taxon>
        <taxon>Betaproteobacteria</taxon>
        <taxon>Burkholderiales</taxon>
        <taxon>Oxalobacteraceae</taxon>
        <taxon>Telluria group</taxon>
        <taxon>Duganella</taxon>
    </lineage>
</organism>
<dbReference type="NCBIfam" id="NF005141">
    <property type="entry name" value="PRK06590.1"/>
    <property type="match status" value="1"/>
</dbReference>
<feature type="region of interest" description="Disordered" evidence="6">
    <location>
        <begin position="470"/>
        <end position="499"/>
    </location>
</feature>
<keyword evidence="4 7" id="KW-0472">Membrane</keyword>
<evidence type="ECO:0000256" key="2">
    <source>
        <dbReference type="ARBA" id="ARBA00022692"/>
    </source>
</evidence>
<evidence type="ECO:0000256" key="3">
    <source>
        <dbReference type="ARBA" id="ARBA00022989"/>
    </source>
</evidence>
<feature type="domain" description="NADH:quinone oxidoreductase/Mrp antiporter transmembrane" evidence="8">
    <location>
        <begin position="142"/>
        <end position="427"/>
    </location>
</feature>
<dbReference type="GO" id="GO:0016020">
    <property type="term" value="C:membrane"/>
    <property type="evidence" value="ECO:0007669"/>
    <property type="project" value="UniProtKB-SubCell"/>
</dbReference>
<evidence type="ECO:0000313" key="10">
    <source>
        <dbReference type="EMBL" id="MYM86410.1"/>
    </source>
</evidence>
<dbReference type="GO" id="GO:0015990">
    <property type="term" value="P:electron transport coupled proton transport"/>
    <property type="evidence" value="ECO:0007669"/>
    <property type="project" value="TreeGrafter"/>
</dbReference>
<dbReference type="Gene3D" id="1.20.5.2700">
    <property type="match status" value="1"/>
</dbReference>
<dbReference type="RefSeq" id="WP_161095676.1">
    <property type="nucleotide sequence ID" value="NZ_WWCW01000008.1"/>
</dbReference>
<feature type="compositionally biased region" description="Basic and acidic residues" evidence="6">
    <location>
        <begin position="474"/>
        <end position="499"/>
    </location>
</feature>
<dbReference type="PRINTS" id="PR01435">
    <property type="entry name" value="NPOXDRDTASE5"/>
</dbReference>
<feature type="transmembrane region" description="Helical" evidence="7">
    <location>
        <begin position="293"/>
        <end position="314"/>
    </location>
</feature>
<evidence type="ECO:0000313" key="11">
    <source>
        <dbReference type="Proteomes" id="UP000470302"/>
    </source>
</evidence>
<evidence type="ECO:0000259" key="9">
    <source>
        <dbReference type="Pfam" id="PF00662"/>
    </source>
</evidence>
<dbReference type="GO" id="GO:0012505">
    <property type="term" value="C:endomembrane system"/>
    <property type="evidence" value="ECO:0007669"/>
    <property type="project" value="UniProtKB-SubCell"/>
</dbReference>
<dbReference type="Proteomes" id="UP000470302">
    <property type="component" value="Unassembled WGS sequence"/>
</dbReference>
<dbReference type="AlphaFoldDB" id="A0A845FYR2"/>
<evidence type="ECO:0000259" key="8">
    <source>
        <dbReference type="Pfam" id="PF00361"/>
    </source>
</evidence>
<dbReference type="GO" id="GO:0042773">
    <property type="term" value="P:ATP synthesis coupled electron transport"/>
    <property type="evidence" value="ECO:0007669"/>
    <property type="project" value="InterPro"/>
</dbReference>
<protein>
    <submittedName>
        <fullName evidence="10">NADH-quinone oxidoreductase subunit L</fullName>
    </submittedName>
</protein>
<feature type="transmembrane region" description="Helical" evidence="7">
    <location>
        <begin position="44"/>
        <end position="64"/>
    </location>
</feature>
<feature type="transmembrane region" description="Helical" evidence="7">
    <location>
        <begin position="349"/>
        <end position="368"/>
    </location>
</feature>
<feature type="transmembrane region" description="Helical" evidence="7">
    <location>
        <begin position="670"/>
        <end position="692"/>
    </location>
</feature>
<dbReference type="Pfam" id="PF00662">
    <property type="entry name" value="Proton_antipo_N"/>
    <property type="match status" value="1"/>
</dbReference>
<proteinExistence type="predicted"/>
<feature type="transmembrane region" description="Helical" evidence="7">
    <location>
        <begin position="84"/>
        <end position="113"/>
    </location>
</feature>
<feature type="transmembrane region" description="Helical" evidence="7">
    <location>
        <begin position="572"/>
        <end position="591"/>
    </location>
</feature>
<dbReference type="PANTHER" id="PTHR42829">
    <property type="entry name" value="NADH-UBIQUINONE OXIDOREDUCTASE CHAIN 5"/>
    <property type="match status" value="1"/>
</dbReference>
<dbReference type="EMBL" id="WWCW01000008">
    <property type="protein sequence ID" value="MYM86410.1"/>
    <property type="molecule type" value="Genomic_DNA"/>
</dbReference>
<reference evidence="10 11" key="1">
    <citation type="submission" date="2020-01" db="EMBL/GenBank/DDBJ databases">
        <title>Novel species isolated from a subtropical stream in China.</title>
        <authorList>
            <person name="Lu H."/>
        </authorList>
    </citation>
    <scope>NUCLEOTIDE SEQUENCE [LARGE SCALE GENOMIC DNA]</scope>
    <source>
        <strain evidence="10 11">FT82W</strain>
    </source>
</reference>
<dbReference type="NCBIfam" id="TIGR01974">
    <property type="entry name" value="NDH_I_L"/>
    <property type="match status" value="1"/>
</dbReference>
<evidence type="ECO:0000256" key="5">
    <source>
        <dbReference type="RuleBase" id="RU000320"/>
    </source>
</evidence>
<dbReference type="GO" id="GO:0008137">
    <property type="term" value="F:NADH dehydrogenase (ubiquinone) activity"/>
    <property type="evidence" value="ECO:0007669"/>
    <property type="project" value="InterPro"/>
</dbReference>
<dbReference type="InterPro" id="IPR018393">
    <property type="entry name" value="NADHpl_OxRdtase_5_subgr"/>
</dbReference>
<gene>
    <name evidence="10" type="primary">nuoL</name>
    <name evidence="10" type="ORF">GTP91_04350</name>
</gene>
<dbReference type="InterPro" id="IPR001516">
    <property type="entry name" value="Proton_antipo_N"/>
</dbReference>
<evidence type="ECO:0000256" key="4">
    <source>
        <dbReference type="ARBA" id="ARBA00023136"/>
    </source>
</evidence>
<accession>A0A845FYR2</accession>
<feature type="transmembrane region" description="Helical" evidence="7">
    <location>
        <begin position="148"/>
        <end position="167"/>
    </location>
</feature>
<feature type="transmembrane region" description="Helical" evidence="7">
    <location>
        <begin position="263"/>
        <end position="281"/>
    </location>
</feature>